<accession>B9XFZ7</accession>
<dbReference type="Proteomes" id="UP000003688">
    <property type="component" value="Unassembled WGS sequence"/>
</dbReference>
<sequence>MKISPEPLHPLRSWRELWQPEPMSFIHGIPGASLGSNPHLQTAKALCFSLDKPFVHSQRATLNEQLSFKHWRGSHSAYGACFL</sequence>
<evidence type="ECO:0000313" key="2">
    <source>
        <dbReference type="Proteomes" id="UP000003688"/>
    </source>
</evidence>
<proteinExistence type="predicted"/>
<dbReference type="RefSeq" id="WP_007414743.1">
    <property type="nucleotide sequence ID" value="NZ_ABOX02000011.1"/>
</dbReference>
<reference evidence="1 2" key="1">
    <citation type="journal article" date="2011" name="J. Bacteriol.">
        <title>Genome sequence of 'Pedosphaera parvula' Ellin514, an aerobic Verrucomicrobial isolate from pasture soil.</title>
        <authorList>
            <person name="Kant R."/>
            <person name="van Passel M.W."/>
            <person name="Sangwan P."/>
            <person name="Palva A."/>
            <person name="Lucas S."/>
            <person name="Copeland A."/>
            <person name="Lapidus A."/>
            <person name="Glavina Del Rio T."/>
            <person name="Dalin E."/>
            <person name="Tice H."/>
            <person name="Bruce D."/>
            <person name="Goodwin L."/>
            <person name="Pitluck S."/>
            <person name="Chertkov O."/>
            <person name="Larimer F.W."/>
            <person name="Land M.L."/>
            <person name="Hauser L."/>
            <person name="Brettin T.S."/>
            <person name="Detter J.C."/>
            <person name="Han S."/>
            <person name="de Vos W.M."/>
            <person name="Janssen P.H."/>
            <person name="Smidt H."/>
        </authorList>
    </citation>
    <scope>NUCLEOTIDE SEQUENCE [LARGE SCALE GENOMIC DNA]</scope>
    <source>
        <strain evidence="1 2">Ellin514</strain>
    </source>
</reference>
<keyword evidence="2" id="KW-1185">Reference proteome</keyword>
<evidence type="ECO:0000313" key="1">
    <source>
        <dbReference type="EMBL" id="EEF61159.1"/>
    </source>
</evidence>
<comment type="caution">
    <text evidence="1">The sequence shown here is derived from an EMBL/GenBank/DDBJ whole genome shotgun (WGS) entry which is preliminary data.</text>
</comment>
<organism evidence="1 2">
    <name type="scientific">Pedosphaera parvula (strain Ellin514)</name>
    <dbReference type="NCBI Taxonomy" id="320771"/>
    <lineage>
        <taxon>Bacteria</taxon>
        <taxon>Pseudomonadati</taxon>
        <taxon>Verrucomicrobiota</taxon>
        <taxon>Pedosphaerae</taxon>
        <taxon>Pedosphaerales</taxon>
        <taxon>Pedosphaeraceae</taxon>
        <taxon>Pedosphaera</taxon>
    </lineage>
</organism>
<name>B9XFZ7_PEDPL</name>
<gene>
    <name evidence="1" type="ORF">Cflav_PD3876</name>
</gene>
<dbReference type="AlphaFoldDB" id="B9XFZ7"/>
<dbReference type="EMBL" id="ABOX02000011">
    <property type="protein sequence ID" value="EEF61159.1"/>
    <property type="molecule type" value="Genomic_DNA"/>
</dbReference>
<protein>
    <submittedName>
        <fullName evidence="1">Uncharacterized protein</fullName>
    </submittedName>
</protein>